<dbReference type="PANTHER" id="PTHR23505">
    <property type="entry name" value="SPINSTER"/>
    <property type="match status" value="1"/>
</dbReference>
<feature type="transmembrane region" description="Helical" evidence="6">
    <location>
        <begin position="326"/>
        <end position="343"/>
    </location>
</feature>
<evidence type="ECO:0000256" key="2">
    <source>
        <dbReference type="ARBA" id="ARBA00022448"/>
    </source>
</evidence>
<feature type="transmembrane region" description="Helical" evidence="6">
    <location>
        <begin position="109"/>
        <end position="126"/>
    </location>
</feature>
<dbReference type="OrthoDB" id="6057322at2"/>
<dbReference type="InterPro" id="IPR011701">
    <property type="entry name" value="MFS"/>
</dbReference>
<evidence type="ECO:0000256" key="5">
    <source>
        <dbReference type="ARBA" id="ARBA00023136"/>
    </source>
</evidence>
<dbReference type="EMBL" id="CABPRZ010000013">
    <property type="protein sequence ID" value="VVE23450.1"/>
    <property type="molecule type" value="Genomic_DNA"/>
</dbReference>
<dbReference type="PANTHER" id="PTHR23505:SF79">
    <property type="entry name" value="PROTEIN SPINSTER"/>
    <property type="match status" value="1"/>
</dbReference>
<dbReference type="PROSITE" id="PS50850">
    <property type="entry name" value="MFS"/>
    <property type="match status" value="1"/>
</dbReference>
<feature type="domain" description="Major facilitator superfamily (MFS) profile" evidence="7">
    <location>
        <begin position="71"/>
        <end position="551"/>
    </location>
</feature>
<dbReference type="Proteomes" id="UP000414233">
    <property type="component" value="Unassembled WGS sequence"/>
</dbReference>
<keyword evidence="3 6" id="KW-0812">Transmembrane</keyword>
<evidence type="ECO:0000256" key="3">
    <source>
        <dbReference type="ARBA" id="ARBA00022692"/>
    </source>
</evidence>
<feature type="transmembrane region" description="Helical" evidence="6">
    <location>
        <begin position="197"/>
        <end position="222"/>
    </location>
</feature>
<feature type="transmembrane region" description="Helical" evidence="6">
    <location>
        <begin position="431"/>
        <end position="449"/>
    </location>
</feature>
<dbReference type="InterPro" id="IPR020846">
    <property type="entry name" value="MFS_dom"/>
</dbReference>
<reference evidence="8 9" key="1">
    <citation type="submission" date="2019-08" db="EMBL/GenBank/DDBJ databases">
        <authorList>
            <person name="Peeters C."/>
        </authorList>
    </citation>
    <scope>NUCLEOTIDE SEQUENCE [LARGE SCALE GENOMIC DNA]</scope>
    <source>
        <strain evidence="8 9">LMG 30175</strain>
    </source>
</reference>
<dbReference type="Pfam" id="PF07690">
    <property type="entry name" value="MFS_1"/>
    <property type="match status" value="1"/>
</dbReference>
<dbReference type="GO" id="GO:0022857">
    <property type="term" value="F:transmembrane transporter activity"/>
    <property type="evidence" value="ECO:0007669"/>
    <property type="project" value="InterPro"/>
</dbReference>
<evidence type="ECO:0000313" key="8">
    <source>
        <dbReference type="EMBL" id="VVE23450.1"/>
    </source>
</evidence>
<name>A0A5E4WIS2_9BURK</name>
<feature type="transmembrane region" description="Helical" evidence="6">
    <location>
        <begin position="398"/>
        <end position="419"/>
    </location>
</feature>
<protein>
    <submittedName>
        <fullName evidence="8">MFS transporter</fullName>
    </submittedName>
</protein>
<sequence length="554" mass="59357">MHYTLPLGRPFARVVHLPDVPRTARWHAVISDKPGTDHGWENAMLIEQRSTTDTTEAPARPAHGRRYPIYVLLVLTLVSCVSALDRQIFSILAQSIKHDLGLTDTEMGFLFGTAFAVFHALFGLMLARLADGWSRQRLIAAALVAWSAITGFNGLAGNFWQLLAARMGVSIGESVASPAAFSLLAEWFPARRRATALAVYSGGAFVGAGLGLALGGAVAHAWDMHFAGAAPLNLRGWQVAFFAAGAPGLCLALWVRTLRSHAPRLRDARLAPLVWREMRLAVPPLNCLAVLQQRDGALLRDNLVLMAALTVLASGIASWSGDWVQWLLLALGVYAAGTWLQLLNRSEPQVAALFIRRRTLTFLSLGCGFASAINAATAMWMAPFLIRTYGLNIAQAGWQLGVAFAASGWLGVIIGGVAADRLREITPRGRIHVATLATALPLPFLWLSIHAATAVGAVSWLFFANLFATLWVAAGSTSVQELTPLHARATASAFYLLVVTYVGMALGPYTVGKLSDALGNLGSAILSQACVTAALACLCFVFAARHVAREQLPE</sequence>
<feature type="transmembrane region" description="Helical" evidence="6">
    <location>
        <begin position="69"/>
        <end position="89"/>
    </location>
</feature>
<gene>
    <name evidence="8" type="ORF">PTE30175_03177</name>
</gene>
<dbReference type="Gene3D" id="1.20.1250.20">
    <property type="entry name" value="MFS general substrate transporter like domains"/>
    <property type="match status" value="2"/>
</dbReference>
<dbReference type="GO" id="GO:0016020">
    <property type="term" value="C:membrane"/>
    <property type="evidence" value="ECO:0007669"/>
    <property type="project" value="UniProtKB-SubCell"/>
</dbReference>
<accession>A0A5E4WIS2</accession>
<dbReference type="InterPro" id="IPR044770">
    <property type="entry name" value="MFS_spinster-like"/>
</dbReference>
<proteinExistence type="predicted"/>
<keyword evidence="2" id="KW-0813">Transport</keyword>
<evidence type="ECO:0000313" key="9">
    <source>
        <dbReference type="Proteomes" id="UP000414233"/>
    </source>
</evidence>
<feature type="transmembrane region" description="Helical" evidence="6">
    <location>
        <begin position="485"/>
        <end position="504"/>
    </location>
</feature>
<evidence type="ECO:0000256" key="1">
    <source>
        <dbReference type="ARBA" id="ARBA00004141"/>
    </source>
</evidence>
<evidence type="ECO:0000256" key="4">
    <source>
        <dbReference type="ARBA" id="ARBA00022989"/>
    </source>
</evidence>
<comment type="subcellular location">
    <subcellularLocation>
        <location evidence="1">Membrane</location>
        <topology evidence="1">Multi-pass membrane protein</topology>
    </subcellularLocation>
</comment>
<feature type="transmembrane region" description="Helical" evidence="6">
    <location>
        <begin position="303"/>
        <end position="320"/>
    </location>
</feature>
<keyword evidence="5 6" id="KW-0472">Membrane</keyword>
<keyword evidence="4 6" id="KW-1133">Transmembrane helix</keyword>
<dbReference type="InterPro" id="IPR036259">
    <property type="entry name" value="MFS_trans_sf"/>
</dbReference>
<feature type="transmembrane region" description="Helical" evidence="6">
    <location>
        <begin position="455"/>
        <end position="473"/>
    </location>
</feature>
<dbReference type="SUPFAM" id="SSF103473">
    <property type="entry name" value="MFS general substrate transporter"/>
    <property type="match status" value="1"/>
</dbReference>
<feature type="transmembrane region" description="Helical" evidence="6">
    <location>
        <begin position="234"/>
        <end position="255"/>
    </location>
</feature>
<dbReference type="AlphaFoldDB" id="A0A5E4WIS2"/>
<feature type="transmembrane region" description="Helical" evidence="6">
    <location>
        <begin position="163"/>
        <end position="185"/>
    </location>
</feature>
<keyword evidence="9" id="KW-1185">Reference proteome</keyword>
<feature type="transmembrane region" description="Helical" evidence="6">
    <location>
        <begin position="524"/>
        <end position="544"/>
    </location>
</feature>
<feature type="transmembrane region" description="Helical" evidence="6">
    <location>
        <begin position="363"/>
        <end position="386"/>
    </location>
</feature>
<feature type="transmembrane region" description="Helical" evidence="6">
    <location>
        <begin position="138"/>
        <end position="157"/>
    </location>
</feature>
<evidence type="ECO:0000259" key="7">
    <source>
        <dbReference type="PROSITE" id="PS50850"/>
    </source>
</evidence>
<organism evidence="8 9">
    <name type="scientific">Pandoraea terrae</name>
    <dbReference type="NCBI Taxonomy" id="1537710"/>
    <lineage>
        <taxon>Bacteria</taxon>
        <taxon>Pseudomonadati</taxon>
        <taxon>Pseudomonadota</taxon>
        <taxon>Betaproteobacteria</taxon>
        <taxon>Burkholderiales</taxon>
        <taxon>Burkholderiaceae</taxon>
        <taxon>Pandoraea</taxon>
    </lineage>
</organism>
<evidence type="ECO:0000256" key="6">
    <source>
        <dbReference type="SAM" id="Phobius"/>
    </source>
</evidence>